<reference evidence="1 2" key="1">
    <citation type="journal article" date="2020" name="Microorganisms">
        <title>Osmotic Adaptation and Compatible Solute Biosynthesis of Phototrophic Bacteria as Revealed from Genome Analyses.</title>
        <authorList>
            <person name="Imhoff J.F."/>
            <person name="Rahn T."/>
            <person name="Kunzel S."/>
            <person name="Keller A."/>
            <person name="Neulinger S.C."/>
        </authorList>
    </citation>
    <scope>NUCLEOTIDE SEQUENCE [LARGE SCALE GENOMIC DNA]</scope>
    <source>
        <strain evidence="1 2">DSM 25653</strain>
    </source>
</reference>
<dbReference type="EMBL" id="NRRY01000015">
    <property type="protein sequence ID" value="MBK1618907.1"/>
    <property type="molecule type" value="Genomic_DNA"/>
</dbReference>
<sequence length="69" mass="7820">MWKKRFQNLVLSSNGWVALSPPSAADDDATLLAFDRRTTESSKRSICQFANSLLIERSLKSWAAIMRCE</sequence>
<protein>
    <submittedName>
        <fullName evidence="1">Uncharacterized protein</fullName>
    </submittedName>
</protein>
<dbReference type="AlphaFoldDB" id="A0A9X0W8R0"/>
<evidence type="ECO:0000313" key="2">
    <source>
        <dbReference type="Proteomes" id="UP001138768"/>
    </source>
</evidence>
<accession>A0A9X0W8R0</accession>
<evidence type="ECO:0000313" key="1">
    <source>
        <dbReference type="EMBL" id="MBK1618907.1"/>
    </source>
</evidence>
<name>A0A9X0W8R0_9GAMM</name>
<gene>
    <name evidence="1" type="ORF">CKO42_10785</name>
</gene>
<organism evidence="1 2">
    <name type="scientific">Lamprobacter modestohalophilus</name>
    <dbReference type="NCBI Taxonomy" id="1064514"/>
    <lineage>
        <taxon>Bacteria</taxon>
        <taxon>Pseudomonadati</taxon>
        <taxon>Pseudomonadota</taxon>
        <taxon>Gammaproteobacteria</taxon>
        <taxon>Chromatiales</taxon>
        <taxon>Chromatiaceae</taxon>
        <taxon>Lamprobacter</taxon>
    </lineage>
</organism>
<proteinExistence type="predicted"/>
<dbReference type="Proteomes" id="UP001138768">
    <property type="component" value="Unassembled WGS sequence"/>
</dbReference>
<comment type="caution">
    <text evidence="1">The sequence shown here is derived from an EMBL/GenBank/DDBJ whole genome shotgun (WGS) entry which is preliminary data.</text>
</comment>
<keyword evidence="2" id="KW-1185">Reference proteome</keyword>